<feature type="signal peptide" evidence="4">
    <location>
        <begin position="1"/>
        <end position="35"/>
    </location>
</feature>
<organism evidence="6 7">
    <name type="scientific">Acetobacter suratthaniensis</name>
    <dbReference type="NCBI Taxonomy" id="1502841"/>
    <lineage>
        <taxon>Bacteria</taxon>
        <taxon>Pseudomonadati</taxon>
        <taxon>Pseudomonadota</taxon>
        <taxon>Alphaproteobacteria</taxon>
        <taxon>Acetobacterales</taxon>
        <taxon>Acetobacteraceae</taxon>
        <taxon>Acetobacter</taxon>
    </lineage>
</organism>
<dbReference type="Gene3D" id="1.10.530.10">
    <property type="match status" value="1"/>
</dbReference>
<dbReference type="InterPro" id="IPR023346">
    <property type="entry name" value="Lysozyme-like_dom_sf"/>
</dbReference>
<comment type="similarity">
    <text evidence="1">Belongs to the transglycosylase Slt family.</text>
</comment>
<keyword evidence="3 4" id="KW-0732">Signal</keyword>
<protein>
    <submittedName>
        <fullName evidence="6">Transglycosylase SLT domain-containing protein</fullName>
    </submittedName>
</protein>
<evidence type="ECO:0000256" key="2">
    <source>
        <dbReference type="ARBA" id="ARBA00009387"/>
    </source>
</evidence>
<evidence type="ECO:0000259" key="5">
    <source>
        <dbReference type="Pfam" id="PF01464"/>
    </source>
</evidence>
<sequence length="650" mass="70205">MRAIGHIPHQIAAKAILAGAALLASASVNMTRAHAKPPENGHEPYSDEQLAMVVPRPAFPEGDDLALPKPLPPEVAAEVRAIFRLQHQGSFAEAINATTHLTDSTLLGELEADRYLNPAYLPNATELRNWLKQYTGYADAPAIWARLAALPDRGGPLPPAPPADRLAPQHMALAAAPKVQEFSRNPLLDRTVRERTNAGLKGARSALHLISITPGITPAYASQLQAETAQALLAEGETDIALDISRNAFEEAREHNALAAFMSGLALWQKGEWAEAAQFFKNTSRASHAAPDMKAAGAFWAARAYKKLGNTHNRHLWLQRAAAFPHTFYGLLGAGILQHASLTEERESTPSPAESGHIAGFAPMEAANTGTVSNPVLTEIDIEAVGATDAGRRVFALLQVGENALAENVIRRVWPDLHDVTLARAFQLVANSAGLHDLSTEMAEALRAGDSHTRTADDAPLPPFHPRHGFTMDPALVYALARVESNFDPRAVSGAGAQGLMQIRPTTADFVTSSSPSSNTHYYERTSSALHDPAINLEIGQRYVHYLAQLTHQTSHTDAEGGDMIRLLASYNVGPAALAHWENTGAAPADPLLYIELLPNVETRDYVHRTLTYLWRYAGKMKLPAPSLAALAKGDWPSFAQERALAHTVH</sequence>
<keyword evidence="7" id="KW-1185">Reference proteome</keyword>
<dbReference type="Proteomes" id="UP000664399">
    <property type="component" value="Unassembled WGS sequence"/>
</dbReference>
<comment type="similarity">
    <text evidence="2">Belongs to the virb1 family.</text>
</comment>
<reference evidence="6 7" key="1">
    <citation type="submission" date="2021-03" db="EMBL/GenBank/DDBJ databases">
        <title>The complete genome sequence of Acetobacter suratthaniensis TBRC 1719.</title>
        <authorList>
            <person name="Charoenyingcharoen P."/>
            <person name="Yukphan P."/>
        </authorList>
    </citation>
    <scope>NUCLEOTIDE SEQUENCE [LARGE SCALE GENOMIC DNA]</scope>
    <source>
        <strain evidence="6 7">TBRC 1719</strain>
    </source>
</reference>
<dbReference type="SUPFAM" id="SSF53955">
    <property type="entry name" value="Lysozyme-like"/>
    <property type="match status" value="1"/>
</dbReference>
<dbReference type="RefSeq" id="WP_207851585.1">
    <property type="nucleotide sequence ID" value="NZ_JAFVMG010000001.1"/>
</dbReference>
<evidence type="ECO:0000256" key="4">
    <source>
        <dbReference type="SAM" id="SignalP"/>
    </source>
</evidence>
<dbReference type="PANTHER" id="PTHR37423">
    <property type="entry name" value="SOLUBLE LYTIC MUREIN TRANSGLYCOSYLASE-RELATED"/>
    <property type="match status" value="1"/>
</dbReference>
<dbReference type="EMBL" id="JAFVMG010000001">
    <property type="protein sequence ID" value="MBO1326861.1"/>
    <property type="molecule type" value="Genomic_DNA"/>
</dbReference>
<dbReference type="SUPFAM" id="SSF48435">
    <property type="entry name" value="Bacterial muramidases"/>
    <property type="match status" value="1"/>
</dbReference>
<gene>
    <name evidence="6" type="ORF">J2D75_00020</name>
</gene>
<comment type="caution">
    <text evidence="6">The sequence shown here is derived from an EMBL/GenBank/DDBJ whole genome shotgun (WGS) entry which is preliminary data.</text>
</comment>
<accession>A0ABS3LGZ1</accession>
<dbReference type="Pfam" id="PF01464">
    <property type="entry name" value="SLT"/>
    <property type="match status" value="1"/>
</dbReference>
<name>A0ABS3LGZ1_9PROT</name>
<evidence type="ECO:0000313" key="7">
    <source>
        <dbReference type="Proteomes" id="UP000664399"/>
    </source>
</evidence>
<dbReference type="InterPro" id="IPR008939">
    <property type="entry name" value="Lytic_TGlycosylase_superhlx_U"/>
</dbReference>
<evidence type="ECO:0000256" key="1">
    <source>
        <dbReference type="ARBA" id="ARBA00007734"/>
    </source>
</evidence>
<evidence type="ECO:0000313" key="6">
    <source>
        <dbReference type="EMBL" id="MBO1326861.1"/>
    </source>
</evidence>
<dbReference type="PROSITE" id="PS00922">
    <property type="entry name" value="TRANSGLYCOSYLASE"/>
    <property type="match status" value="1"/>
</dbReference>
<evidence type="ECO:0000256" key="3">
    <source>
        <dbReference type="ARBA" id="ARBA00022729"/>
    </source>
</evidence>
<dbReference type="InterPro" id="IPR000189">
    <property type="entry name" value="Transglyc_AS"/>
</dbReference>
<dbReference type="PANTHER" id="PTHR37423:SF2">
    <property type="entry name" value="MEMBRANE-BOUND LYTIC MUREIN TRANSGLYCOSYLASE C"/>
    <property type="match status" value="1"/>
</dbReference>
<feature type="chain" id="PRO_5045407004" evidence="4">
    <location>
        <begin position="36"/>
        <end position="650"/>
    </location>
</feature>
<dbReference type="InterPro" id="IPR008258">
    <property type="entry name" value="Transglycosylase_SLT_dom_1"/>
</dbReference>
<feature type="domain" description="Transglycosylase SLT" evidence="5">
    <location>
        <begin position="470"/>
        <end position="584"/>
    </location>
</feature>
<proteinExistence type="inferred from homology"/>